<dbReference type="Gramene" id="KZN03486">
    <property type="protein sequence ID" value="KZN03486"/>
    <property type="gene ID" value="DCAR_012242"/>
</dbReference>
<gene>
    <name evidence="2" type="ORF">DCAR_0313867</name>
</gene>
<dbReference type="Proteomes" id="UP000077755">
    <property type="component" value="Chromosome 3"/>
</dbReference>
<evidence type="ECO:0000313" key="3">
    <source>
        <dbReference type="Proteomes" id="UP000077755"/>
    </source>
</evidence>
<feature type="compositionally biased region" description="Basic and acidic residues" evidence="1">
    <location>
        <begin position="1"/>
        <end position="17"/>
    </location>
</feature>
<accession>A0A166C9R6</accession>
<dbReference type="AlphaFoldDB" id="A0A166C9R6"/>
<reference evidence="2" key="2">
    <citation type="submission" date="2022-03" db="EMBL/GenBank/DDBJ databases">
        <title>Draft title - Genomic analysis of global carrot germplasm unveils the trajectory of domestication and the origin of high carotenoid orange carrot.</title>
        <authorList>
            <person name="Iorizzo M."/>
            <person name="Ellison S."/>
            <person name="Senalik D."/>
            <person name="Macko-Podgorni A."/>
            <person name="Grzebelus D."/>
            <person name="Bostan H."/>
            <person name="Rolling W."/>
            <person name="Curaba J."/>
            <person name="Simon P."/>
        </authorList>
    </citation>
    <scope>NUCLEOTIDE SEQUENCE</scope>
    <source>
        <tissue evidence="2">Leaf</tissue>
    </source>
</reference>
<evidence type="ECO:0000313" key="2">
    <source>
        <dbReference type="EMBL" id="WOG94571.1"/>
    </source>
</evidence>
<keyword evidence="3" id="KW-1185">Reference proteome</keyword>
<sequence>MVRTRSGTEVHVTHPKDAEDEDEGTNGGGANDARDVEMETCGEDENQTTGDETTNNLYNVTVYYEGHFVMSLISPTQVI</sequence>
<organism evidence="2 3">
    <name type="scientific">Daucus carota subsp. sativus</name>
    <name type="common">Carrot</name>
    <dbReference type="NCBI Taxonomy" id="79200"/>
    <lineage>
        <taxon>Eukaryota</taxon>
        <taxon>Viridiplantae</taxon>
        <taxon>Streptophyta</taxon>
        <taxon>Embryophyta</taxon>
        <taxon>Tracheophyta</taxon>
        <taxon>Spermatophyta</taxon>
        <taxon>Magnoliopsida</taxon>
        <taxon>eudicotyledons</taxon>
        <taxon>Gunneridae</taxon>
        <taxon>Pentapetalae</taxon>
        <taxon>asterids</taxon>
        <taxon>campanulids</taxon>
        <taxon>Apiales</taxon>
        <taxon>Apiaceae</taxon>
        <taxon>Apioideae</taxon>
        <taxon>Scandiceae</taxon>
        <taxon>Daucinae</taxon>
        <taxon>Daucus</taxon>
        <taxon>Daucus sect. Daucus</taxon>
    </lineage>
</organism>
<feature type="region of interest" description="Disordered" evidence="1">
    <location>
        <begin position="1"/>
        <end position="53"/>
    </location>
</feature>
<dbReference type="EMBL" id="CP093345">
    <property type="protein sequence ID" value="WOG94571.1"/>
    <property type="molecule type" value="Genomic_DNA"/>
</dbReference>
<reference evidence="2" key="1">
    <citation type="journal article" date="2016" name="Nat. Genet.">
        <title>A high-quality carrot genome assembly provides new insights into carotenoid accumulation and asterid genome evolution.</title>
        <authorList>
            <person name="Iorizzo M."/>
            <person name="Ellison S."/>
            <person name="Senalik D."/>
            <person name="Zeng P."/>
            <person name="Satapoomin P."/>
            <person name="Huang J."/>
            <person name="Bowman M."/>
            <person name="Iovene M."/>
            <person name="Sanseverino W."/>
            <person name="Cavagnaro P."/>
            <person name="Yildiz M."/>
            <person name="Macko-Podgorni A."/>
            <person name="Moranska E."/>
            <person name="Grzebelus E."/>
            <person name="Grzebelus D."/>
            <person name="Ashrafi H."/>
            <person name="Zheng Z."/>
            <person name="Cheng S."/>
            <person name="Spooner D."/>
            <person name="Van Deynze A."/>
            <person name="Simon P."/>
        </authorList>
    </citation>
    <scope>NUCLEOTIDE SEQUENCE</scope>
    <source>
        <tissue evidence="2">Leaf</tissue>
    </source>
</reference>
<proteinExistence type="predicted"/>
<evidence type="ECO:0000256" key="1">
    <source>
        <dbReference type="SAM" id="MobiDB-lite"/>
    </source>
</evidence>
<name>A0A166C9R6_DAUCS</name>
<protein>
    <submittedName>
        <fullName evidence="2">Uncharacterized protein</fullName>
    </submittedName>
</protein>